<name>A0AAE0MK23_9PEZI</name>
<keyword evidence="2" id="KW-0812">Transmembrane</keyword>
<comment type="caution">
    <text evidence="3">The sequence shown here is derived from an EMBL/GenBank/DDBJ whole genome shotgun (WGS) entry which is preliminary data.</text>
</comment>
<accession>A0AAE0MK23</accession>
<reference evidence="3" key="1">
    <citation type="journal article" date="2023" name="Mol. Phylogenet. Evol.">
        <title>Genome-scale phylogeny and comparative genomics of the fungal order Sordariales.</title>
        <authorList>
            <person name="Hensen N."/>
            <person name="Bonometti L."/>
            <person name="Westerberg I."/>
            <person name="Brannstrom I.O."/>
            <person name="Guillou S."/>
            <person name="Cros-Aarteil S."/>
            <person name="Calhoun S."/>
            <person name="Haridas S."/>
            <person name="Kuo A."/>
            <person name="Mondo S."/>
            <person name="Pangilinan J."/>
            <person name="Riley R."/>
            <person name="LaButti K."/>
            <person name="Andreopoulos B."/>
            <person name="Lipzen A."/>
            <person name="Chen C."/>
            <person name="Yan M."/>
            <person name="Daum C."/>
            <person name="Ng V."/>
            <person name="Clum A."/>
            <person name="Steindorff A."/>
            <person name="Ohm R.A."/>
            <person name="Martin F."/>
            <person name="Silar P."/>
            <person name="Natvig D.O."/>
            <person name="Lalanne C."/>
            <person name="Gautier V."/>
            <person name="Ament-Velasquez S.L."/>
            <person name="Kruys A."/>
            <person name="Hutchinson M.I."/>
            <person name="Powell A.J."/>
            <person name="Barry K."/>
            <person name="Miller A.N."/>
            <person name="Grigoriev I.V."/>
            <person name="Debuchy R."/>
            <person name="Gladieux P."/>
            <person name="Hiltunen Thoren M."/>
            <person name="Johannesson H."/>
        </authorList>
    </citation>
    <scope>NUCLEOTIDE SEQUENCE</scope>
    <source>
        <strain evidence="3">CBS 560.94</strain>
    </source>
</reference>
<dbReference type="GeneID" id="87860790"/>
<dbReference type="RefSeq" id="XP_062677211.1">
    <property type="nucleotide sequence ID" value="XM_062823636.1"/>
</dbReference>
<protein>
    <submittedName>
        <fullName evidence="3">Uncharacterized protein</fullName>
    </submittedName>
</protein>
<keyword evidence="4" id="KW-1185">Reference proteome</keyword>
<organism evidence="3 4">
    <name type="scientific">Neurospora tetraspora</name>
    <dbReference type="NCBI Taxonomy" id="94610"/>
    <lineage>
        <taxon>Eukaryota</taxon>
        <taxon>Fungi</taxon>
        <taxon>Dikarya</taxon>
        <taxon>Ascomycota</taxon>
        <taxon>Pezizomycotina</taxon>
        <taxon>Sordariomycetes</taxon>
        <taxon>Sordariomycetidae</taxon>
        <taxon>Sordariales</taxon>
        <taxon>Sordariaceae</taxon>
        <taxon>Neurospora</taxon>
    </lineage>
</organism>
<evidence type="ECO:0000256" key="1">
    <source>
        <dbReference type="SAM" id="MobiDB-lite"/>
    </source>
</evidence>
<proteinExistence type="predicted"/>
<reference evidence="3" key="2">
    <citation type="submission" date="2023-06" db="EMBL/GenBank/DDBJ databases">
        <authorList>
            <consortium name="Lawrence Berkeley National Laboratory"/>
            <person name="Haridas S."/>
            <person name="Hensen N."/>
            <person name="Bonometti L."/>
            <person name="Westerberg I."/>
            <person name="Brannstrom I.O."/>
            <person name="Guillou S."/>
            <person name="Cros-Aarteil S."/>
            <person name="Calhoun S."/>
            <person name="Kuo A."/>
            <person name="Mondo S."/>
            <person name="Pangilinan J."/>
            <person name="Riley R."/>
            <person name="Labutti K."/>
            <person name="Andreopoulos B."/>
            <person name="Lipzen A."/>
            <person name="Chen C."/>
            <person name="Yanf M."/>
            <person name="Daum C."/>
            <person name="Ng V."/>
            <person name="Clum A."/>
            <person name="Steindorff A."/>
            <person name="Ohm R."/>
            <person name="Martin F."/>
            <person name="Silar P."/>
            <person name="Natvig D."/>
            <person name="Lalanne C."/>
            <person name="Gautier V."/>
            <person name="Ament-Velasquez S.L."/>
            <person name="Kruys A."/>
            <person name="Hutchinson M.I."/>
            <person name="Powell A.J."/>
            <person name="Barry K."/>
            <person name="Miller A.N."/>
            <person name="Grigoriev I.V."/>
            <person name="Debuchy R."/>
            <person name="Gladieux P."/>
            <person name="Thoren M.H."/>
            <person name="Johannesson H."/>
        </authorList>
    </citation>
    <scope>NUCLEOTIDE SEQUENCE</scope>
    <source>
        <strain evidence="3">CBS 560.94</strain>
    </source>
</reference>
<dbReference type="AlphaFoldDB" id="A0AAE0MK23"/>
<feature type="transmembrane region" description="Helical" evidence="2">
    <location>
        <begin position="139"/>
        <end position="160"/>
    </location>
</feature>
<feature type="compositionally biased region" description="Polar residues" evidence="1">
    <location>
        <begin position="102"/>
        <end position="122"/>
    </location>
</feature>
<evidence type="ECO:0000313" key="3">
    <source>
        <dbReference type="EMBL" id="KAK3335045.1"/>
    </source>
</evidence>
<evidence type="ECO:0000256" key="2">
    <source>
        <dbReference type="SAM" id="Phobius"/>
    </source>
</evidence>
<keyword evidence="2" id="KW-1133">Transmembrane helix</keyword>
<feature type="region of interest" description="Disordered" evidence="1">
    <location>
        <begin position="102"/>
        <end position="132"/>
    </location>
</feature>
<dbReference type="Proteomes" id="UP001278500">
    <property type="component" value="Unassembled WGS sequence"/>
</dbReference>
<feature type="transmembrane region" description="Helical" evidence="2">
    <location>
        <begin position="12"/>
        <end position="35"/>
    </location>
</feature>
<evidence type="ECO:0000313" key="4">
    <source>
        <dbReference type="Proteomes" id="UP001278500"/>
    </source>
</evidence>
<sequence length="172" mass="18464">MLPTFSSPPRCISILIFASFVITSATAPASIRPWLDRDRQPHKLEPSSRQHHWRAVPTDPRSLNSWGNQPSMYMKPASSITTSKLRDTTRVAVARRTSVTCNAMPTPNIESGTSLEASNQGSKEAAAPRGPSTGGNMGIWIAVGVFCAVSVLLGVGGLLAEESAKPSWEGQY</sequence>
<keyword evidence="2" id="KW-0472">Membrane</keyword>
<dbReference type="EMBL" id="JAUEPP010000009">
    <property type="protein sequence ID" value="KAK3335045.1"/>
    <property type="molecule type" value="Genomic_DNA"/>
</dbReference>
<feature type="region of interest" description="Disordered" evidence="1">
    <location>
        <begin position="40"/>
        <end position="69"/>
    </location>
</feature>
<gene>
    <name evidence="3" type="ORF">B0H65DRAFT_340545</name>
</gene>